<feature type="compositionally biased region" description="Polar residues" evidence="1">
    <location>
        <begin position="450"/>
        <end position="460"/>
    </location>
</feature>
<dbReference type="EMBL" id="QGKM01000001">
    <property type="protein sequence ID" value="PWR00745.1"/>
    <property type="molecule type" value="Genomic_DNA"/>
</dbReference>
<organism evidence="2 3">
    <name type="scientific">Leucothrix pacifica</name>
    <dbReference type="NCBI Taxonomy" id="1247513"/>
    <lineage>
        <taxon>Bacteria</taxon>
        <taxon>Pseudomonadati</taxon>
        <taxon>Pseudomonadota</taxon>
        <taxon>Gammaproteobacteria</taxon>
        <taxon>Thiotrichales</taxon>
        <taxon>Thiotrichaceae</taxon>
        <taxon>Leucothrix</taxon>
    </lineage>
</organism>
<evidence type="ECO:0000313" key="2">
    <source>
        <dbReference type="EMBL" id="PWR00745.1"/>
    </source>
</evidence>
<sequence>MRLSRIGSAHQSRLSFMRTLLRRMKRENWQFECSLWEVNERGVGRAVYQAKNLKRTYSLVAFAHDLPDELRSDRVIAEAWDATFTLFDGIPSEADLQRLADNVPKQEAGRVSATELSLSRANRSVRMFDYVANTLAKGEQPDREQIERVGYLMRTTAVYGSGKFGAADRDKIQDREELTGPFQAEMLSVWLTRAFTLDLVEHIAKVRGGDQAVTLEPSLRRCFGVGNSTGLGMAPFIVNHPILLNNWMMAREEALARVRGLDKAEPAAIASFGAFLTRATINAEQWQSKHPIQQPKIQTLQQELRQFTNYFEAFDASQEHPWNTLYEWAEQHVSEETQEQIAMLMLEPYPELVDGLTDCMNADETLPLIDASMSIQAMRDLLREHYHWALTMDFTDNSSRSRFWYVSEEKLEPRLGERFDEPGMELEQPLCVAWHVWQLDQALKDICNSNTEGHSTQTPISHHKPMPELAPTSEKNSHPMTGNSRLAEFLLAKPEFRHIVRRVQMAVKYPYMEIRDNLIDSDMLPIDLLRLKLSFFGATRFDPRSDRWVRITMFQNAPFPHELAEQSADDWAYPPLAATAT</sequence>
<dbReference type="OrthoDB" id="4891072at2"/>
<feature type="region of interest" description="Disordered" evidence="1">
    <location>
        <begin position="450"/>
        <end position="478"/>
    </location>
</feature>
<dbReference type="AlphaFoldDB" id="A0A317CQS1"/>
<keyword evidence="3" id="KW-1185">Reference proteome</keyword>
<comment type="caution">
    <text evidence="2">The sequence shown here is derived from an EMBL/GenBank/DDBJ whole genome shotgun (WGS) entry which is preliminary data.</text>
</comment>
<evidence type="ECO:0000256" key="1">
    <source>
        <dbReference type="SAM" id="MobiDB-lite"/>
    </source>
</evidence>
<proteinExistence type="predicted"/>
<evidence type="ECO:0000313" key="3">
    <source>
        <dbReference type="Proteomes" id="UP000245539"/>
    </source>
</evidence>
<name>A0A317CQS1_9GAMM</name>
<dbReference type="Proteomes" id="UP000245539">
    <property type="component" value="Unassembled WGS sequence"/>
</dbReference>
<reference evidence="2 3" key="1">
    <citation type="submission" date="2018-05" db="EMBL/GenBank/DDBJ databases">
        <title>Leucothrix arctica sp. nov., isolated from Arctic seawater.</title>
        <authorList>
            <person name="Choi A."/>
            <person name="Baek K."/>
        </authorList>
    </citation>
    <scope>NUCLEOTIDE SEQUENCE [LARGE SCALE GENOMIC DNA]</scope>
    <source>
        <strain evidence="2 3">JCM 18388</strain>
    </source>
</reference>
<protein>
    <submittedName>
        <fullName evidence="2">Uncharacterized protein</fullName>
    </submittedName>
</protein>
<accession>A0A317CQS1</accession>
<gene>
    <name evidence="2" type="ORF">DKW60_00580</name>
</gene>